<dbReference type="EMBL" id="CACVAX010000043">
    <property type="protein sequence ID" value="CAA6815506.1"/>
    <property type="molecule type" value="Genomic_DNA"/>
</dbReference>
<dbReference type="Pfam" id="PF03350">
    <property type="entry name" value="UPF0114"/>
    <property type="match status" value="1"/>
</dbReference>
<keyword evidence="1" id="KW-0812">Transmembrane</keyword>
<dbReference type="AlphaFoldDB" id="A0A6S6TBC3"/>
<feature type="transmembrane region" description="Helical" evidence="1">
    <location>
        <begin position="143"/>
        <end position="164"/>
    </location>
</feature>
<reference evidence="2" key="1">
    <citation type="submission" date="2020-01" db="EMBL/GenBank/DDBJ databases">
        <authorList>
            <person name="Meier V. D."/>
            <person name="Meier V D."/>
        </authorList>
    </citation>
    <scope>NUCLEOTIDE SEQUENCE</scope>
    <source>
        <strain evidence="2">HLG_WM_MAG_04</strain>
    </source>
</reference>
<accession>A0A6S6TBC3</accession>
<keyword evidence="1" id="KW-0472">Membrane</keyword>
<protein>
    <submittedName>
        <fullName evidence="2">Arginine/ornithine antiporter ArcD</fullName>
    </submittedName>
</protein>
<feature type="transmembrane region" description="Helical" evidence="1">
    <location>
        <begin position="39"/>
        <end position="67"/>
    </location>
</feature>
<gene>
    <name evidence="2" type="ORF">HELGO_WM6841</name>
</gene>
<dbReference type="PANTHER" id="PTHR31721:SF4">
    <property type="entry name" value="OS06G0710300 PROTEIN"/>
    <property type="match status" value="1"/>
</dbReference>
<name>A0A6S6TBC3_9BACT</name>
<dbReference type="InterPro" id="IPR005134">
    <property type="entry name" value="UPF0114"/>
</dbReference>
<dbReference type="PANTHER" id="PTHR31721">
    <property type="entry name" value="OS06G0710300 PROTEIN"/>
    <property type="match status" value="1"/>
</dbReference>
<sequence length="192" mass="21514">MAEKDCDKNHDMEERLKIDRANNSLIETLFEGAIWRSRFVVIFAVVFSLLGAFVLFIVASMDIWNVAVYTFNTVVTHAHPENFHEDVVAGIIGAVDLYLIAVVMFIFAFGIYELFISEIDEASGSNGSQILAIHSLDQLKDKIAKVIVMVLVVNFFQRVLHTNFTTPLEMLYFALSITALAVGLYFLGKVGK</sequence>
<evidence type="ECO:0000313" key="2">
    <source>
        <dbReference type="EMBL" id="CAA6815506.1"/>
    </source>
</evidence>
<proteinExistence type="predicted"/>
<organism evidence="2">
    <name type="scientific">uncultured Sulfurovum sp</name>
    <dbReference type="NCBI Taxonomy" id="269237"/>
    <lineage>
        <taxon>Bacteria</taxon>
        <taxon>Pseudomonadati</taxon>
        <taxon>Campylobacterota</taxon>
        <taxon>Epsilonproteobacteria</taxon>
        <taxon>Campylobacterales</taxon>
        <taxon>Sulfurovaceae</taxon>
        <taxon>Sulfurovum</taxon>
        <taxon>environmental samples</taxon>
    </lineage>
</organism>
<keyword evidence="1" id="KW-1133">Transmembrane helix</keyword>
<dbReference type="PIRSF" id="PIRSF026509">
    <property type="entry name" value="UCP026509"/>
    <property type="match status" value="1"/>
</dbReference>
<feature type="transmembrane region" description="Helical" evidence="1">
    <location>
        <begin position="87"/>
        <end position="112"/>
    </location>
</feature>
<feature type="transmembrane region" description="Helical" evidence="1">
    <location>
        <begin position="170"/>
        <end position="188"/>
    </location>
</feature>
<evidence type="ECO:0000256" key="1">
    <source>
        <dbReference type="SAM" id="Phobius"/>
    </source>
</evidence>